<sequence length="861" mass="91385">MRLTGSNASALATVVLSIFTTFSHASSTTRNPVKALYTIQNATIHTANKRITALSNFDLSFILNQDDHVKLTLEPNHDILPDRGLFMTYLGEDGEIARSEEIERLKHKVYKGTSWTRASGHDEWIPAGWARVSVKQDGPAPLFDGVFSVDHDNHHIHLSKNYLRTRHLQDPEAEDAKDEYMVLYRDSDIASHEEEVMDTNFRRSLNLGPVDGFGTCNADGLGFNSQSEHPVHQEILRRSSKSVGRVSLGSLFGKRQDTVPTGGNGAGVNLVSTIGQTAGCPTARKVALLGVAVDCSYRASFESEESMRQNIISVVNQASSLYERTFNISLGLQNITTSDPSCPATASSTTPWNRGCSDDFDIQARLNTFSAWRGAQADNNAYWTLLSTCPTSSAVGLAWLGQACVNDAQNANSSVTGNGVSDGGTETVAGANVVVRTRGATEWQVFAHESGHTFGAVHDCNSQLCSNSQTVSASQCCPLSSGTCDAGSRFMMNPSTSQGITDFSPCSIGNICSALGRGSVRSTCLTDNRGVTTITGQQCGNGIVEPGEDCDCGGESGCGDNSCCDGATCRFRNGAVCDDSNEDCCNQCQFSGAGTVCRPSSGVCDPQETCTGTSPTCPADVRAPNGQDCGNGNRCASGQCTSRDQQCRTMMGSFTQNNDTRSCDSSGCQLSCASPEFGRGVCYSLQQNFLDGTTCGGGGTCQNVSVFPLLPPSPIPFLNIFFGRCRGSSPGGTIRSWIDDNRNIVIGVAVGVGSLILFAILSCIWKRCRRGRKMKKVPSPPPDGWQGWHAGSRGGPGGPNAPQQEYYAGGGGGGRSRRPVPPPPMPPPAYMGRGDGQEMGMNGGADGPPPLARRGTSVRYA</sequence>
<dbReference type="SMART" id="SM00608">
    <property type="entry name" value="ACR"/>
    <property type="match status" value="1"/>
</dbReference>
<dbReference type="Gene3D" id="4.10.70.10">
    <property type="entry name" value="Disintegrin domain"/>
    <property type="match status" value="1"/>
</dbReference>
<feature type="signal peptide" evidence="7">
    <location>
        <begin position="1"/>
        <end position="25"/>
    </location>
</feature>
<dbReference type="PANTHER" id="PTHR11905">
    <property type="entry name" value="ADAM A DISINTEGRIN AND METALLOPROTEASE DOMAIN"/>
    <property type="match status" value="1"/>
</dbReference>
<feature type="binding site" evidence="4">
    <location>
        <position position="448"/>
    </location>
    <ligand>
        <name>Zn(2+)</name>
        <dbReference type="ChEBI" id="CHEBI:29105"/>
        <note>catalytic</note>
    </ligand>
</feature>
<feature type="binding site" evidence="4">
    <location>
        <position position="458"/>
    </location>
    <ligand>
        <name>Zn(2+)</name>
        <dbReference type="ChEBI" id="CHEBI:29105"/>
        <note>catalytic</note>
    </ligand>
</feature>
<protein>
    <recommendedName>
        <fullName evidence="3">Disintegrin and metalloproteinase domain-containing protein B</fullName>
    </recommendedName>
</protein>
<dbReference type="CDD" id="cd04271">
    <property type="entry name" value="ZnMc_ADAM_fungal"/>
    <property type="match status" value="1"/>
</dbReference>
<accession>A0A4U7AZC7</accession>
<dbReference type="InterPro" id="IPR034028">
    <property type="entry name" value="ZnMc_ADAM_fungal"/>
</dbReference>
<evidence type="ECO:0000256" key="1">
    <source>
        <dbReference type="ARBA" id="ARBA00023157"/>
    </source>
</evidence>
<dbReference type="Pfam" id="PF00200">
    <property type="entry name" value="Disintegrin"/>
    <property type="match status" value="1"/>
</dbReference>
<dbReference type="InterPro" id="IPR024079">
    <property type="entry name" value="MetalloPept_cat_dom_sf"/>
</dbReference>
<dbReference type="AlphaFoldDB" id="A0A4U7AZC7"/>
<keyword evidence="4" id="KW-0479">Metal-binding</keyword>
<evidence type="ECO:0000259" key="9">
    <source>
        <dbReference type="PROSITE" id="PS50215"/>
    </source>
</evidence>
<comment type="caution">
    <text evidence="4">Lacks conserved residue(s) required for the propagation of feature annotation.</text>
</comment>
<dbReference type="Proteomes" id="UP000308133">
    <property type="component" value="Unassembled WGS sequence"/>
</dbReference>
<dbReference type="GO" id="GO:0006508">
    <property type="term" value="P:proteolysis"/>
    <property type="evidence" value="ECO:0007669"/>
    <property type="project" value="InterPro"/>
</dbReference>
<feature type="binding site" evidence="4">
    <location>
        <position position="452"/>
    </location>
    <ligand>
        <name>Zn(2+)</name>
        <dbReference type="ChEBI" id="CHEBI:29105"/>
        <note>catalytic</note>
    </ligand>
</feature>
<feature type="region of interest" description="Disordered" evidence="5">
    <location>
        <begin position="773"/>
        <end position="861"/>
    </location>
</feature>
<dbReference type="SUPFAM" id="SSF55486">
    <property type="entry name" value="Metalloproteases ('zincins'), catalytic domain"/>
    <property type="match status" value="1"/>
</dbReference>
<dbReference type="Gene3D" id="3.40.390.10">
    <property type="entry name" value="Collagenase (Catalytic Domain)"/>
    <property type="match status" value="1"/>
</dbReference>
<comment type="caution">
    <text evidence="10">The sequence shown here is derived from an EMBL/GenBank/DDBJ whole genome shotgun (WGS) entry which is preliminary data.</text>
</comment>
<dbReference type="InterPro" id="IPR001590">
    <property type="entry name" value="Peptidase_M12B"/>
</dbReference>
<feature type="compositionally biased region" description="Pro residues" evidence="5">
    <location>
        <begin position="819"/>
        <end position="829"/>
    </location>
</feature>
<dbReference type="EMBL" id="PTQR01000047">
    <property type="protein sequence ID" value="TKX24128.1"/>
    <property type="molecule type" value="Genomic_DNA"/>
</dbReference>
<comment type="function">
    <text evidence="2">Probable zinc protease.</text>
</comment>
<dbReference type="PROSITE" id="PS50215">
    <property type="entry name" value="ADAM_MEPRO"/>
    <property type="match status" value="1"/>
</dbReference>
<keyword evidence="7" id="KW-0732">Signal</keyword>
<evidence type="ECO:0000256" key="2">
    <source>
        <dbReference type="ARBA" id="ARBA00056552"/>
    </source>
</evidence>
<dbReference type="GO" id="GO:0004222">
    <property type="term" value="F:metalloendopeptidase activity"/>
    <property type="evidence" value="ECO:0007669"/>
    <property type="project" value="InterPro"/>
</dbReference>
<reference evidence="10 11" key="1">
    <citation type="submission" date="2018-02" db="EMBL/GenBank/DDBJ databases">
        <title>Draft genome sequences of Elsinoe sp., causing black scab on jojoba.</title>
        <authorList>
            <person name="Stodart B."/>
            <person name="Jeffress S."/>
            <person name="Ash G."/>
            <person name="Arun Chinnappa K."/>
        </authorList>
    </citation>
    <scope>NUCLEOTIDE SEQUENCE [LARGE SCALE GENOMIC DNA]</scope>
    <source>
        <strain evidence="10 11">Hillstone_2</strain>
    </source>
</reference>
<keyword evidence="6" id="KW-1133">Transmembrane helix</keyword>
<dbReference type="InterPro" id="IPR006586">
    <property type="entry name" value="ADAM_Cys-rich"/>
</dbReference>
<feature type="chain" id="PRO_5020901691" description="Disintegrin and metalloproteinase domain-containing protein B" evidence="7">
    <location>
        <begin position="26"/>
        <end position="861"/>
    </location>
</feature>
<dbReference type="SUPFAM" id="SSF57552">
    <property type="entry name" value="Blood coagulation inhibitor (disintegrin)"/>
    <property type="match status" value="1"/>
</dbReference>
<dbReference type="InterPro" id="IPR001762">
    <property type="entry name" value="Disintegrin_dom"/>
</dbReference>
<evidence type="ECO:0000256" key="7">
    <source>
        <dbReference type="SAM" id="SignalP"/>
    </source>
</evidence>
<keyword evidence="1" id="KW-1015">Disulfide bond</keyword>
<evidence type="ECO:0000256" key="6">
    <source>
        <dbReference type="SAM" id="Phobius"/>
    </source>
</evidence>
<gene>
    <name evidence="10" type="ORF">C1H76_3696</name>
</gene>
<organism evidence="10 11">
    <name type="scientific">Elsinoe australis</name>
    <dbReference type="NCBI Taxonomy" id="40998"/>
    <lineage>
        <taxon>Eukaryota</taxon>
        <taxon>Fungi</taxon>
        <taxon>Dikarya</taxon>
        <taxon>Ascomycota</taxon>
        <taxon>Pezizomycotina</taxon>
        <taxon>Dothideomycetes</taxon>
        <taxon>Dothideomycetidae</taxon>
        <taxon>Myriangiales</taxon>
        <taxon>Elsinoaceae</taxon>
        <taxon>Elsinoe</taxon>
    </lineage>
</organism>
<keyword evidence="4" id="KW-0862">Zinc</keyword>
<dbReference type="FunFam" id="4.10.70.10:FF:000003">
    <property type="entry name" value="Disintegrin and metalloproteinase domain-containing protein 17"/>
    <property type="match status" value="1"/>
</dbReference>
<evidence type="ECO:0000256" key="3">
    <source>
        <dbReference type="ARBA" id="ARBA00074021"/>
    </source>
</evidence>
<evidence type="ECO:0000259" key="8">
    <source>
        <dbReference type="PROSITE" id="PS50214"/>
    </source>
</evidence>
<name>A0A4U7AZC7_9PEZI</name>
<evidence type="ECO:0000256" key="5">
    <source>
        <dbReference type="SAM" id="MobiDB-lite"/>
    </source>
</evidence>
<dbReference type="GO" id="GO:0046872">
    <property type="term" value="F:metal ion binding"/>
    <property type="evidence" value="ECO:0007669"/>
    <property type="project" value="UniProtKB-KW"/>
</dbReference>
<dbReference type="InterPro" id="IPR036436">
    <property type="entry name" value="Disintegrin_dom_sf"/>
</dbReference>
<keyword evidence="6" id="KW-0812">Transmembrane</keyword>
<dbReference type="PROSITE" id="PS50214">
    <property type="entry name" value="DISINTEGRIN_2"/>
    <property type="match status" value="1"/>
</dbReference>
<evidence type="ECO:0000313" key="10">
    <source>
        <dbReference type="EMBL" id="TKX24128.1"/>
    </source>
</evidence>
<feature type="domain" description="Peptidase M12B" evidence="9">
    <location>
        <begin position="284"/>
        <end position="511"/>
    </location>
</feature>
<evidence type="ECO:0000256" key="4">
    <source>
        <dbReference type="PROSITE-ProRule" id="PRU00276"/>
    </source>
</evidence>
<dbReference type="Pfam" id="PF13688">
    <property type="entry name" value="Reprolysin_5"/>
    <property type="match status" value="1"/>
</dbReference>
<proteinExistence type="predicted"/>
<feature type="domain" description="Disintegrin" evidence="8">
    <location>
        <begin position="536"/>
        <end position="625"/>
    </location>
</feature>
<keyword evidence="6" id="KW-0472">Membrane</keyword>
<evidence type="ECO:0000313" key="11">
    <source>
        <dbReference type="Proteomes" id="UP000308133"/>
    </source>
</evidence>
<dbReference type="PANTHER" id="PTHR11905:SF159">
    <property type="entry name" value="ADAM METALLOPROTEASE"/>
    <property type="match status" value="1"/>
</dbReference>
<feature type="active site" evidence="4">
    <location>
        <position position="449"/>
    </location>
</feature>
<dbReference type="SMART" id="SM00050">
    <property type="entry name" value="DISIN"/>
    <property type="match status" value="1"/>
</dbReference>
<feature type="transmembrane region" description="Helical" evidence="6">
    <location>
        <begin position="744"/>
        <end position="765"/>
    </location>
</feature>